<dbReference type="InterPro" id="IPR016169">
    <property type="entry name" value="FAD-bd_PCMH_sub2"/>
</dbReference>
<dbReference type="AlphaFoldDB" id="A0A3D9HJN3"/>
<dbReference type="Pfam" id="PF01565">
    <property type="entry name" value="FAD_binding_4"/>
    <property type="match status" value="1"/>
</dbReference>
<dbReference type="Proteomes" id="UP000256845">
    <property type="component" value="Unassembled WGS sequence"/>
</dbReference>
<dbReference type="OrthoDB" id="9811557at2"/>
<dbReference type="SUPFAM" id="SSF55103">
    <property type="entry name" value="FAD-linked oxidases, C-terminal domain"/>
    <property type="match status" value="1"/>
</dbReference>
<dbReference type="PANTHER" id="PTHR11748:SF103">
    <property type="entry name" value="GLYCOLATE OXIDASE SUBUNIT GLCE"/>
    <property type="match status" value="1"/>
</dbReference>
<keyword evidence="5" id="KW-1185">Reference proteome</keyword>
<protein>
    <submittedName>
        <fullName evidence="4">Glycolate oxidase FAD binding subunit</fullName>
    </submittedName>
</protein>
<dbReference type="PANTHER" id="PTHR11748">
    <property type="entry name" value="D-LACTATE DEHYDROGENASE"/>
    <property type="match status" value="1"/>
</dbReference>
<evidence type="ECO:0000313" key="4">
    <source>
        <dbReference type="EMBL" id="RED49722.1"/>
    </source>
</evidence>
<dbReference type="InterPro" id="IPR006094">
    <property type="entry name" value="Oxid_FAD_bind_N"/>
</dbReference>
<evidence type="ECO:0000256" key="1">
    <source>
        <dbReference type="ARBA" id="ARBA00022630"/>
    </source>
</evidence>
<evidence type="ECO:0000259" key="3">
    <source>
        <dbReference type="PROSITE" id="PS51387"/>
    </source>
</evidence>
<dbReference type="Gene3D" id="3.30.465.10">
    <property type="match status" value="1"/>
</dbReference>
<dbReference type="NCBIfam" id="NF008439">
    <property type="entry name" value="PRK11282.1"/>
    <property type="match status" value="1"/>
</dbReference>
<dbReference type="PROSITE" id="PS51387">
    <property type="entry name" value="FAD_PCMH"/>
    <property type="match status" value="1"/>
</dbReference>
<sequence length="411" mass="44707">MSDAQIFRPESAEQLLETMSWLVSEKMPVNLQGRGSKRLIGNPDRSATTLDLSAFTGISLYEPEELVMSAGAATPMAEINKALDQAHQMLAYDPPNFASLLGLADKESGSLGGMIATNLAGPRRIKAGSARDHFLGFQAVSGRGEAFKSGGRVVKNVTGYDLSKLMAGSWGTLGAMHQVTVKTLPRPEKSRTVLVQGVDADEARTIMSAALNSPNEVSAACWLPKSLAERSDVDIFRHLNNSCVALRVEGPGPSVQYRCKILRDRFKSEGKIEELHTSNSARFWREIRDVSPFAAKIDDRVIWKISVAPTAGPAILSQLSNLKNAEGFLDWAGGLVWLAVDAPKMGAESLVRDAVNRHGGHATLIRGPEKLRREISIFHPQPTPLAALSRRLKDNFDPFGLLNPNRMYPGT</sequence>
<name>A0A3D9HJN3_9PROT</name>
<organism evidence="4 5">
    <name type="scientific">Aestuariispira insulae</name>
    <dbReference type="NCBI Taxonomy" id="1461337"/>
    <lineage>
        <taxon>Bacteria</taxon>
        <taxon>Pseudomonadati</taxon>
        <taxon>Pseudomonadota</taxon>
        <taxon>Alphaproteobacteria</taxon>
        <taxon>Rhodospirillales</taxon>
        <taxon>Kiloniellaceae</taxon>
        <taxon>Aestuariispira</taxon>
    </lineage>
</organism>
<proteinExistence type="predicted"/>
<accession>A0A3D9HJN3</accession>
<keyword evidence="2" id="KW-0274">FAD</keyword>
<dbReference type="InterPro" id="IPR036318">
    <property type="entry name" value="FAD-bd_PCMH-like_sf"/>
</dbReference>
<evidence type="ECO:0000313" key="5">
    <source>
        <dbReference type="Proteomes" id="UP000256845"/>
    </source>
</evidence>
<dbReference type="InterPro" id="IPR016166">
    <property type="entry name" value="FAD-bd_PCMH"/>
</dbReference>
<dbReference type="RefSeq" id="WP_115936978.1">
    <property type="nucleotide sequence ID" value="NZ_QRDW01000005.1"/>
</dbReference>
<gene>
    <name evidence="4" type="ORF">DFP90_10593</name>
</gene>
<dbReference type="InterPro" id="IPR016164">
    <property type="entry name" value="FAD-linked_Oxase-like_C"/>
</dbReference>
<reference evidence="4 5" key="1">
    <citation type="submission" date="2018-07" db="EMBL/GenBank/DDBJ databases">
        <title>Genomic Encyclopedia of Type Strains, Phase III (KMG-III): the genomes of soil and plant-associated and newly described type strains.</title>
        <authorList>
            <person name="Whitman W."/>
        </authorList>
    </citation>
    <scope>NUCLEOTIDE SEQUENCE [LARGE SCALE GENOMIC DNA]</scope>
    <source>
        <strain evidence="4 5">CECT 8488</strain>
    </source>
</reference>
<evidence type="ECO:0000256" key="2">
    <source>
        <dbReference type="ARBA" id="ARBA00022827"/>
    </source>
</evidence>
<keyword evidence="1" id="KW-0285">Flavoprotein</keyword>
<dbReference type="GO" id="GO:0071949">
    <property type="term" value="F:FAD binding"/>
    <property type="evidence" value="ECO:0007669"/>
    <property type="project" value="InterPro"/>
</dbReference>
<feature type="domain" description="FAD-binding PCMH-type" evidence="3">
    <location>
        <begin position="1"/>
        <end position="186"/>
    </location>
</feature>
<dbReference type="EMBL" id="QRDW01000005">
    <property type="protein sequence ID" value="RED49722.1"/>
    <property type="molecule type" value="Genomic_DNA"/>
</dbReference>
<dbReference type="SUPFAM" id="SSF56176">
    <property type="entry name" value="FAD-binding/transporter-associated domain-like"/>
    <property type="match status" value="1"/>
</dbReference>
<comment type="caution">
    <text evidence="4">The sequence shown here is derived from an EMBL/GenBank/DDBJ whole genome shotgun (WGS) entry which is preliminary data.</text>
</comment>
<dbReference type="GO" id="GO:0003824">
    <property type="term" value="F:catalytic activity"/>
    <property type="evidence" value="ECO:0007669"/>
    <property type="project" value="InterPro"/>
</dbReference>